<dbReference type="InterPro" id="IPR001845">
    <property type="entry name" value="HTH_ArsR_DNA-bd_dom"/>
</dbReference>
<reference evidence="5 6" key="1">
    <citation type="submission" date="2014-08" db="EMBL/GenBank/DDBJ databases">
        <title>Whole genome shotgun sequence of Rhizobium rubi NBRC 13261.</title>
        <authorList>
            <person name="Katano-Makiyama Y."/>
            <person name="Hosoyama A."/>
            <person name="Hashimoto M."/>
            <person name="Hosoyama Y."/>
            <person name="Noguchi M."/>
            <person name="Tsuchikane K."/>
            <person name="Uohara A."/>
            <person name="Ohji S."/>
            <person name="Ichikawa N."/>
            <person name="Kimura A."/>
            <person name="Yamazoe A."/>
            <person name="Fujita N."/>
        </authorList>
    </citation>
    <scope>NUCLEOTIDE SEQUENCE [LARGE SCALE GENOMIC DNA]</scope>
    <source>
        <strain evidence="5 6">NBRC 13261</strain>
    </source>
</reference>
<proteinExistence type="predicted"/>
<evidence type="ECO:0000256" key="1">
    <source>
        <dbReference type="ARBA" id="ARBA00023015"/>
    </source>
</evidence>
<evidence type="ECO:0000256" key="3">
    <source>
        <dbReference type="ARBA" id="ARBA00023163"/>
    </source>
</evidence>
<dbReference type="InterPro" id="IPR011991">
    <property type="entry name" value="ArsR-like_HTH"/>
</dbReference>
<dbReference type="SUPFAM" id="SSF46785">
    <property type="entry name" value="Winged helix' DNA-binding domain"/>
    <property type="match status" value="1"/>
</dbReference>
<dbReference type="Gene3D" id="1.10.10.10">
    <property type="entry name" value="Winged helix-like DNA-binding domain superfamily/Winged helix DNA-binding domain"/>
    <property type="match status" value="1"/>
</dbReference>
<keyword evidence="2" id="KW-0238">DNA-binding</keyword>
<dbReference type="SMART" id="SM00418">
    <property type="entry name" value="HTH_ARSR"/>
    <property type="match status" value="1"/>
</dbReference>
<evidence type="ECO:0000259" key="4">
    <source>
        <dbReference type="PROSITE" id="PS50987"/>
    </source>
</evidence>
<name>A0A081CR38_9HYPH</name>
<dbReference type="GO" id="GO:0003677">
    <property type="term" value="F:DNA binding"/>
    <property type="evidence" value="ECO:0007669"/>
    <property type="project" value="UniProtKB-KW"/>
</dbReference>
<sequence>MNHEDALKAIAHPIRLKFLEWLKEPEKHFSQAHPFTMGVCAHQFEISGLSQSTVSSHLAALQAAGLVRSRKVGQWNFYERDEENIAEFLTYLNQKL</sequence>
<dbReference type="Pfam" id="PF01022">
    <property type="entry name" value="HTH_5"/>
    <property type="match status" value="1"/>
</dbReference>
<protein>
    <submittedName>
        <fullName evidence="5">Putative ArsR family transcriptional regulator</fullName>
    </submittedName>
</protein>
<gene>
    <name evidence="5" type="ORF">RRU01S_03_03060</name>
</gene>
<dbReference type="OrthoDB" id="9790747at2"/>
<dbReference type="InterPro" id="IPR036390">
    <property type="entry name" value="WH_DNA-bd_sf"/>
</dbReference>
<evidence type="ECO:0000313" key="5">
    <source>
        <dbReference type="EMBL" id="GAK69134.1"/>
    </source>
</evidence>
<dbReference type="InterPro" id="IPR036388">
    <property type="entry name" value="WH-like_DNA-bd_sf"/>
</dbReference>
<keyword evidence="1" id="KW-0805">Transcription regulation</keyword>
<dbReference type="GO" id="GO:0003700">
    <property type="term" value="F:DNA-binding transcription factor activity"/>
    <property type="evidence" value="ECO:0007669"/>
    <property type="project" value="InterPro"/>
</dbReference>
<dbReference type="RefSeq" id="WP_045228699.1">
    <property type="nucleotide sequence ID" value="NZ_BBJU01000003.1"/>
</dbReference>
<dbReference type="AlphaFoldDB" id="A0A081CR38"/>
<dbReference type="EMBL" id="BBJU01000003">
    <property type="protein sequence ID" value="GAK69134.1"/>
    <property type="molecule type" value="Genomic_DNA"/>
</dbReference>
<organism evidence="5 6">
    <name type="scientific">Agrobacterium rubi TR3 = NBRC 13261</name>
    <dbReference type="NCBI Taxonomy" id="1368415"/>
    <lineage>
        <taxon>Bacteria</taxon>
        <taxon>Pseudomonadati</taxon>
        <taxon>Pseudomonadota</taxon>
        <taxon>Alphaproteobacteria</taxon>
        <taxon>Hyphomicrobiales</taxon>
        <taxon>Rhizobiaceae</taxon>
        <taxon>Rhizobium/Agrobacterium group</taxon>
        <taxon>Agrobacterium</taxon>
    </lineage>
</organism>
<keyword evidence="3" id="KW-0804">Transcription</keyword>
<accession>A0A081CR38</accession>
<dbReference type="eggNOG" id="COG0640">
    <property type="taxonomic scope" value="Bacteria"/>
</dbReference>
<dbReference type="PROSITE" id="PS50987">
    <property type="entry name" value="HTH_ARSR_2"/>
    <property type="match status" value="1"/>
</dbReference>
<dbReference type="InterPro" id="IPR051081">
    <property type="entry name" value="HTH_MetalResp_TranReg"/>
</dbReference>
<evidence type="ECO:0000256" key="2">
    <source>
        <dbReference type="ARBA" id="ARBA00023125"/>
    </source>
</evidence>
<dbReference type="CDD" id="cd00090">
    <property type="entry name" value="HTH_ARSR"/>
    <property type="match status" value="1"/>
</dbReference>
<feature type="domain" description="HTH arsR-type" evidence="4">
    <location>
        <begin position="1"/>
        <end position="96"/>
    </location>
</feature>
<evidence type="ECO:0000313" key="6">
    <source>
        <dbReference type="Proteomes" id="UP000028701"/>
    </source>
</evidence>
<dbReference type="Proteomes" id="UP000028701">
    <property type="component" value="Unassembled WGS sequence"/>
</dbReference>
<comment type="caution">
    <text evidence="5">The sequence shown here is derived from an EMBL/GenBank/DDBJ whole genome shotgun (WGS) entry which is preliminary data.</text>
</comment>
<dbReference type="PANTHER" id="PTHR33154:SF33">
    <property type="entry name" value="TRANSCRIPTIONAL REPRESSOR SDPR"/>
    <property type="match status" value="1"/>
</dbReference>
<dbReference type="PANTHER" id="PTHR33154">
    <property type="entry name" value="TRANSCRIPTIONAL REGULATOR, ARSR FAMILY"/>
    <property type="match status" value="1"/>
</dbReference>